<name>A0A8S5ML40_9CAUD</name>
<dbReference type="EMBL" id="BK014925">
    <property type="protein sequence ID" value="DAD82938.1"/>
    <property type="molecule type" value="Genomic_DNA"/>
</dbReference>
<reference evidence="1" key="1">
    <citation type="journal article" date="2021" name="Proc. Natl. Acad. Sci. U.S.A.">
        <title>A Catalog of Tens of Thousands of Viruses from Human Metagenomes Reveals Hidden Associations with Chronic Diseases.</title>
        <authorList>
            <person name="Tisza M.J."/>
            <person name="Buck C.B."/>
        </authorList>
    </citation>
    <scope>NUCLEOTIDE SEQUENCE</scope>
    <source>
        <strain evidence="1">CtXZx16</strain>
    </source>
</reference>
<accession>A0A8S5ML40</accession>
<organism evidence="1">
    <name type="scientific">Siphoviridae sp. ctXZx16</name>
    <dbReference type="NCBI Taxonomy" id="2826371"/>
    <lineage>
        <taxon>Viruses</taxon>
        <taxon>Duplodnaviria</taxon>
        <taxon>Heunggongvirae</taxon>
        <taxon>Uroviricota</taxon>
        <taxon>Caudoviricetes</taxon>
    </lineage>
</organism>
<protein>
    <submittedName>
        <fullName evidence="1">Uncharacterized protein</fullName>
    </submittedName>
</protein>
<proteinExistence type="predicted"/>
<evidence type="ECO:0000313" key="1">
    <source>
        <dbReference type="EMBL" id="DAD82938.1"/>
    </source>
</evidence>
<sequence>MNYPRAKANGISDEIFKGTLYIFTMYLINFN</sequence>